<evidence type="ECO:0000313" key="2">
    <source>
        <dbReference type="Proteomes" id="UP000199026"/>
    </source>
</evidence>
<dbReference type="EMBL" id="FNPR01000001">
    <property type="protein sequence ID" value="SDY09344.1"/>
    <property type="molecule type" value="Genomic_DNA"/>
</dbReference>
<dbReference type="STRING" id="576131.SAMN05444486_101157"/>
<gene>
    <name evidence="1" type="ORF">SAMN05444486_101157</name>
</gene>
<dbReference type="Proteomes" id="UP000199026">
    <property type="component" value="Unassembled WGS sequence"/>
</dbReference>
<evidence type="ECO:0000313" key="1">
    <source>
        <dbReference type="EMBL" id="SDY09344.1"/>
    </source>
</evidence>
<dbReference type="GeneID" id="78122966"/>
<dbReference type="AlphaFoldDB" id="A0A1H3H3L6"/>
<sequence length="353" mass="37623">MSKFLGVAFAGVLGAAFVGVDYSQQSAVAGVPLGQFGIADYIATYEARLKAPKPDSASEIMSAEIQQELQNDVADRVAASQIKATVAQNAQAEVSQGATASQTDKQNPYREESADKIIYRFPEAFLKSLKLDQGSQDGQVGKMLVEVEAMESLPARSCEMDLKAVTITCLKAGIAPLSVIQAQGLHKQIDDSRFSRVDIRETRKRAAELIEIEKAEGLPAGSCVVNEKYASVCYMTADGPNANSDPFSKGPRLKIYFDGPLAAKGLSGELQSYSEEQIVTVMESKWNFGAGSCRIDANKEAMVCLLSLTSSSVKPKVNQGLNSGTAAQEAFKPSFGLRKSGSCGAGTFCKANK</sequence>
<keyword evidence="2" id="KW-1185">Reference proteome</keyword>
<name>A0A1H3H3L6_9RHOB</name>
<organism evidence="1 2">
    <name type="scientific">Lentibacter algarum</name>
    <dbReference type="NCBI Taxonomy" id="576131"/>
    <lineage>
        <taxon>Bacteria</taxon>
        <taxon>Pseudomonadati</taxon>
        <taxon>Pseudomonadota</taxon>
        <taxon>Alphaproteobacteria</taxon>
        <taxon>Rhodobacterales</taxon>
        <taxon>Roseobacteraceae</taxon>
        <taxon>Lentibacter</taxon>
    </lineage>
</organism>
<dbReference type="RefSeq" id="WP_089887047.1">
    <property type="nucleotide sequence ID" value="NZ_CALJFH010000024.1"/>
</dbReference>
<proteinExistence type="predicted"/>
<accession>A0A1H3H3L6</accession>
<reference evidence="1 2" key="1">
    <citation type="submission" date="2016-10" db="EMBL/GenBank/DDBJ databases">
        <authorList>
            <person name="de Groot N.N."/>
        </authorList>
    </citation>
    <scope>NUCLEOTIDE SEQUENCE [LARGE SCALE GENOMIC DNA]</scope>
    <source>
        <strain evidence="1 2">DSM 24677</strain>
    </source>
</reference>
<protein>
    <submittedName>
        <fullName evidence="1">Uncharacterized protein</fullName>
    </submittedName>
</protein>